<evidence type="ECO:0000256" key="5">
    <source>
        <dbReference type="ARBA" id="ARBA00023136"/>
    </source>
</evidence>
<accession>A0A6I6CMB5</accession>
<feature type="transmembrane region" description="Helical" evidence="6">
    <location>
        <begin position="178"/>
        <end position="198"/>
    </location>
</feature>
<dbReference type="AlphaFoldDB" id="A0A6I6CMB5"/>
<comment type="subcellular location">
    <subcellularLocation>
        <location evidence="1">Membrane</location>
        <topology evidence="1">Multi-pass membrane protein</topology>
    </subcellularLocation>
</comment>
<feature type="transmembrane region" description="Helical" evidence="6">
    <location>
        <begin position="43"/>
        <end position="64"/>
    </location>
</feature>
<sequence>MLTDAWTLLTLTLLETILSVDNLIFISLAIDKVPNALRERVRLMGLGLALLMRFVILFFTSSILSMQKPIFHTASARDLLMIAGGLFLIVKSSMELRDDIFVCKKNKKKANVKSKFFLVVLQIILIDLVFSVDSILTAIALTYNMVIIATAFTFSMLAMLFLSSYTAQLIKSNPGLKIIAILFILLVGVYLILHGFHIELPKGYLYSSFMFALLVEIISKIKKINRHTAIHSRYLGNKSR</sequence>
<evidence type="ECO:0000313" key="8">
    <source>
        <dbReference type="Proteomes" id="UP000422744"/>
    </source>
</evidence>
<gene>
    <name evidence="7" type="ORF">E0495_03585</name>
</gene>
<dbReference type="RefSeq" id="WP_155968967.1">
    <property type="nucleotide sequence ID" value="NZ_CP037426.1"/>
</dbReference>
<feature type="transmembrane region" description="Helical" evidence="6">
    <location>
        <begin position="116"/>
        <end position="139"/>
    </location>
</feature>
<feature type="transmembrane region" description="Helical" evidence="6">
    <location>
        <begin position="145"/>
        <end position="166"/>
    </location>
</feature>
<evidence type="ECO:0000256" key="6">
    <source>
        <dbReference type="SAM" id="Phobius"/>
    </source>
</evidence>
<reference evidence="7 8" key="1">
    <citation type="submission" date="2019-03" db="EMBL/GenBank/DDBJ databases">
        <title>Wolbachia endosymbiont of Haematobia irritans wIrr.</title>
        <authorList>
            <person name="Parry R.H."/>
            <person name="Asgari S."/>
        </authorList>
    </citation>
    <scope>NUCLEOTIDE SEQUENCE [LARGE SCALE GENOMIC DNA]</scope>
    <source>
        <strain evidence="8">wIrr</strain>
    </source>
</reference>
<proteinExistence type="inferred from homology"/>
<feature type="transmembrane region" description="Helical" evidence="6">
    <location>
        <begin position="6"/>
        <end position="31"/>
    </location>
</feature>
<keyword evidence="3 6" id="KW-0812">Transmembrane</keyword>
<organism evidence="7 8">
    <name type="scientific">Wolbachia pipientis</name>
    <dbReference type="NCBI Taxonomy" id="955"/>
    <lineage>
        <taxon>Bacteria</taxon>
        <taxon>Pseudomonadati</taxon>
        <taxon>Pseudomonadota</taxon>
        <taxon>Alphaproteobacteria</taxon>
        <taxon>Rickettsiales</taxon>
        <taxon>Anaplasmataceae</taxon>
        <taxon>Wolbachieae</taxon>
        <taxon>Wolbachia</taxon>
    </lineage>
</organism>
<dbReference type="InterPro" id="IPR005496">
    <property type="entry name" value="Integral_membrane_TerC"/>
</dbReference>
<dbReference type="GO" id="GO:0016020">
    <property type="term" value="C:membrane"/>
    <property type="evidence" value="ECO:0007669"/>
    <property type="project" value="UniProtKB-SubCell"/>
</dbReference>
<dbReference type="PANTHER" id="PTHR30238:SF4">
    <property type="entry name" value="SLL1022 PROTEIN"/>
    <property type="match status" value="1"/>
</dbReference>
<evidence type="ECO:0000313" key="7">
    <source>
        <dbReference type="EMBL" id="QGT16325.1"/>
    </source>
</evidence>
<feature type="transmembrane region" description="Helical" evidence="6">
    <location>
        <begin position="204"/>
        <end position="221"/>
    </location>
</feature>
<evidence type="ECO:0000256" key="1">
    <source>
        <dbReference type="ARBA" id="ARBA00004141"/>
    </source>
</evidence>
<evidence type="ECO:0000256" key="2">
    <source>
        <dbReference type="ARBA" id="ARBA00007511"/>
    </source>
</evidence>
<keyword evidence="5 6" id="KW-0472">Membrane</keyword>
<dbReference type="Proteomes" id="UP000422744">
    <property type="component" value="Chromosome"/>
</dbReference>
<dbReference type="PANTHER" id="PTHR30238">
    <property type="entry name" value="MEMBRANE BOUND PREDICTED REDOX MODULATOR"/>
    <property type="match status" value="1"/>
</dbReference>
<dbReference type="EMBL" id="CP037426">
    <property type="protein sequence ID" value="QGT16325.1"/>
    <property type="molecule type" value="Genomic_DNA"/>
</dbReference>
<dbReference type="Pfam" id="PF03741">
    <property type="entry name" value="TerC"/>
    <property type="match status" value="1"/>
</dbReference>
<keyword evidence="4 6" id="KW-1133">Transmembrane helix</keyword>
<protein>
    <submittedName>
        <fullName evidence="7">TerC family protein</fullName>
    </submittedName>
</protein>
<feature type="transmembrane region" description="Helical" evidence="6">
    <location>
        <begin position="70"/>
        <end position="90"/>
    </location>
</feature>
<name>A0A6I6CMB5_WOLPI</name>
<evidence type="ECO:0000256" key="3">
    <source>
        <dbReference type="ARBA" id="ARBA00022692"/>
    </source>
</evidence>
<evidence type="ECO:0000256" key="4">
    <source>
        <dbReference type="ARBA" id="ARBA00022989"/>
    </source>
</evidence>
<comment type="similarity">
    <text evidence="2">Belongs to the TerC family.</text>
</comment>